<evidence type="ECO:0000259" key="2">
    <source>
        <dbReference type="Pfam" id="PF01648"/>
    </source>
</evidence>
<dbReference type="AlphaFoldDB" id="G0VCE4"/>
<dbReference type="FunCoup" id="G0VCE4">
    <property type="interactions" value="47"/>
</dbReference>
<dbReference type="STRING" id="1064592.G0VCE4"/>
<proteinExistence type="predicted"/>
<dbReference type="GO" id="GO:0000287">
    <property type="term" value="F:magnesium ion binding"/>
    <property type="evidence" value="ECO:0007669"/>
    <property type="project" value="InterPro"/>
</dbReference>
<dbReference type="OrthoDB" id="15433at2759"/>
<dbReference type="GO" id="GO:0031108">
    <property type="term" value="P:holo-[acyl-carrier-protein] biosynthetic process"/>
    <property type="evidence" value="ECO:0007669"/>
    <property type="project" value="EnsemblFungi"/>
</dbReference>
<keyword evidence="1" id="KW-0808">Transferase</keyword>
<dbReference type="HOGENOM" id="CLU_089696_4_1_1"/>
<dbReference type="RefSeq" id="XP_003675520.1">
    <property type="nucleotide sequence ID" value="XM_003675472.1"/>
</dbReference>
<reference evidence="3 4" key="1">
    <citation type="journal article" date="2011" name="Proc. Natl. Acad. Sci. U.S.A.">
        <title>Evolutionary erosion of yeast sex chromosomes by mating-type switching accidents.</title>
        <authorList>
            <person name="Gordon J.L."/>
            <person name="Armisen D."/>
            <person name="Proux-Wera E."/>
            <person name="Oheigeartaigh S.S."/>
            <person name="Byrne K.P."/>
            <person name="Wolfe K.H."/>
        </authorList>
    </citation>
    <scope>NUCLEOTIDE SEQUENCE [LARGE SCALE GENOMIC DNA]</scope>
    <source>
        <strain evidence="4">ATCC 76901 / BCRC 22586 / CBS 4309 / NBRC 1992 / NRRL Y-12630</strain>
    </source>
</reference>
<dbReference type="Pfam" id="PF01648">
    <property type="entry name" value="ACPS"/>
    <property type="match status" value="1"/>
</dbReference>
<dbReference type="EMBL" id="HE576754">
    <property type="protein sequence ID" value="CCC69153.1"/>
    <property type="molecule type" value="Genomic_DNA"/>
</dbReference>
<dbReference type="Proteomes" id="UP000001640">
    <property type="component" value="Chromosome 3"/>
</dbReference>
<gene>
    <name evidence="3" type="primary">NCAS0C01630</name>
    <name evidence="3" type="ordered locus">NCAS_0C01630</name>
</gene>
<evidence type="ECO:0000313" key="4">
    <source>
        <dbReference type="Proteomes" id="UP000001640"/>
    </source>
</evidence>
<dbReference type="eggNOG" id="ENOG502S43T">
    <property type="taxonomic scope" value="Eukaryota"/>
</dbReference>
<dbReference type="InterPro" id="IPR037143">
    <property type="entry name" value="4-PPantetheinyl_Trfase_dom_sf"/>
</dbReference>
<dbReference type="OMA" id="GVWATKE"/>
<accession>G0VCE4</accession>
<evidence type="ECO:0000313" key="3">
    <source>
        <dbReference type="EMBL" id="CCC69153.1"/>
    </source>
</evidence>
<name>G0VCE4_NAUCA</name>
<dbReference type="GO" id="GO:0008897">
    <property type="term" value="F:holo-[acyl-carrier-protein] synthase activity"/>
    <property type="evidence" value="ECO:0007669"/>
    <property type="project" value="EnsemblFungi"/>
</dbReference>
<protein>
    <recommendedName>
        <fullName evidence="2">4'-phosphopantetheinyl transferase domain-containing protein</fullName>
    </recommendedName>
</protein>
<dbReference type="GeneID" id="96902737"/>
<dbReference type="InParanoid" id="G0VCE4"/>
<evidence type="ECO:0000256" key="1">
    <source>
        <dbReference type="ARBA" id="ARBA00022679"/>
    </source>
</evidence>
<dbReference type="InterPro" id="IPR008278">
    <property type="entry name" value="4-PPantetheinyl_Trfase_dom"/>
</dbReference>
<dbReference type="KEGG" id="ncs:NCAS_0C01630"/>
<organism evidence="3 4">
    <name type="scientific">Naumovozyma castellii</name>
    <name type="common">Yeast</name>
    <name type="synonym">Saccharomyces castellii</name>
    <dbReference type="NCBI Taxonomy" id="27288"/>
    <lineage>
        <taxon>Eukaryota</taxon>
        <taxon>Fungi</taxon>
        <taxon>Dikarya</taxon>
        <taxon>Ascomycota</taxon>
        <taxon>Saccharomycotina</taxon>
        <taxon>Saccharomycetes</taxon>
        <taxon>Saccharomycetales</taxon>
        <taxon>Saccharomycetaceae</taxon>
        <taxon>Naumovozyma</taxon>
    </lineage>
</organism>
<sequence length="168" mass="19340">MPRVLVGIGTDIVYLPRFTTLLNKYAIREGSLYRVTPRFDKITNKFMHPKERNQLDLKLAKGQFKEEEIVNFIGGVWATKEAVLKAMHCYIPYNQIPPAQTIYTNLFFKENTTNGVPRITFDDGFASRSAQCYAFNQKYIENKAEALLSISHDKDYLVAFVSLMDKKS</sequence>
<dbReference type="GO" id="GO:0005739">
    <property type="term" value="C:mitochondrion"/>
    <property type="evidence" value="ECO:0007669"/>
    <property type="project" value="EnsemblFungi"/>
</dbReference>
<keyword evidence="4" id="KW-1185">Reference proteome</keyword>
<dbReference type="Gene3D" id="3.90.470.20">
    <property type="entry name" value="4'-phosphopantetheinyl transferase domain"/>
    <property type="match status" value="1"/>
</dbReference>
<reference key="2">
    <citation type="submission" date="2011-08" db="EMBL/GenBank/DDBJ databases">
        <title>Genome sequence of Naumovozyma castellii.</title>
        <authorList>
            <person name="Gordon J.L."/>
            <person name="Armisen D."/>
            <person name="Proux-Wera E."/>
            <person name="OhEigeartaigh S.S."/>
            <person name="Byrne K.P."/>
            <person name="Wolfe K.H."/>
        </authorList>
    </citation>
    <scope>NUCLEOTIDE SEQUENCE</scope>
    <source>
        <strain>Type strain:CBS 4309</strain>
    </source>
</reference>
<dbReference type="SUPFAM" id="SSF56214">
    <property type="entry name" value="4'-phosphopantetheinyl transferase"/>
    <property type="match status" value="1"/>
</dbReference>
<feature type="domain" description="4'-phosphopantetheinyl transferase" evidence="2">
    <location>
        <begin position="7"/>
        <end position="93"/>
    </location>
</feature>